<dbReference type="PANTHER" id="PTHR42905:SF7">
    <property type="entry name" value="PHOSPHOENOLPYRUVATE PHOSPHOMUTASE"/>
    <property type="match status" value="1"/>
</dbReference>
<dbReference type="EMBL" id="AUBJ02000001">
    <property type="protein sequence ID" value="MCP2330169.1"/>
    <property type="molecule type" value="Genomic_DNA"/>
</dbReference>
<evidence type="ECO:0000256" key="3">
    <source>
        <dbReference type="ARBA" id="ARBA00038455"/>
    </source>
</evidence>
<comment type="caution">
    <text evidence="4">The sequence shown here is derived from an EMBL/GenBank/DDBJ whole genome shotgun (WGS) entry which is preliminary data.</text>
</comment>
<sequence>MTSVRENGTDTGTSSRASRLRTMIREKELTYLMEAHDGLSARIAEVEGFQAIWASGLSMSTALGVRDSDEASWSQLLGVVEAMVEATTVPIVVDGDTGYGNFNTARRFVAKAERLGVAGVCLEDKIFPKMNSFVGDSHTLAEVSDFTAKIRACKDSQRSSDFVLVARVEALIAGRGLPEALDRAHAYHEAGADAIFIHSRRSDATEILDFCREWGERLPLVIAPTTYASTPSSEFQAAGVSAVIWANHSMRAAVSAMRRVCREIFAKQSVHRTESELASLAEVFELMEYSEIDEAERRAYRV</sequence>
<dbReference type="InterPro" id="IPR012698">
    <property type="entry name" value="PEnolPyrv_PMutase_core"/>
</dbReference>
<comment type="similarity">
    <text evidence="3">Belongs to the isocitrate lyase/PEP mutase superfamily. PEP mutase family.</text>
</comment>
<dbReference type="InterPro" id="IPR040442">
    <property type="entry name" value="Pyrv_kinase-like_dom_sf"/>
</dbReference>
<evidence type="ECO:0000313" key="5">
    <source>
        <dbReference type="Proteomes" id="UP000791080"/>
    </source>
</evidence>
<reference evidence="4 5" key="1">
    <citation type="submission" date="2013-07" db="EMBL/GenBank/DDBJ databases">
        <authorList>
            <consortium name="DOE Joint Genome Institute"/>
            <person name="Reeve W."/>
            <person name="Huntemann M."/>
            <person name="Han J."/>
            <person name="Chen A."/>
            <person name="Kyrpides N."/>
            <person name="Mavromatis K."/>
            <person name="Markowitz V."/>
            <person name="Palaniappan K."/>
            <person name="Ivanova N."/>
            <person name="Schaumberg A."/>
            <person name="Pati A."/>
            <person name="Liolios K."/>
            <person name="Nordberg H.P."/>
            <person name="Cantor M.N."/>
            <person name="Hua S.X."/>
            <person name="Woyke T."/>
        </authorList>
    </citation>
    <scope>NUCLEOTIDE SEQUENCE [LARGE SCALE GENOMIC DNA]</scope>
    <source>
        <strain evidence="4 5">DSM 43889</strain>
    </source>
</reference>
<reference evidence="4 5" key="2">
    <citation type="submission" date="2022-06" db="EMBL/GenBank/DDBJ databases">
        <title>Genomic Encyclopedia of Type Strains, Phase I: the one thousand microbial genomes (KMG-I) project.</title>
        <authorList>
            <person name="Kyrpides N."/>
        </authorList>
    </citation>
    <scope>NUCLEOTIDE SEQUENCE [LARGE SCALE GENOMIC DNA]</scope>
    <source>
        <strain evidence="4 5">DSM 43889</strain>
    </source>
</reference>
<keyword evidence="5" id="KW-1185">Reference proteome</keyword>
<gene>
    <name evidence="4" type="ORF">G443_000439</name>
</gene>
<evidence type="ECO:0000256" key="2">
    <source>
        <dbReference type="ARBA" id="ARBA00024063"/>
    </source>
</evidence>
<proteinExistence type="inferred from homology"/>
<dbReference type="InterPro" id="IPR039556">
    <property type="entry name" value="ICL/PEPM"/>
</dbReference>
<dbReference type="Pfam" id="PF13714">
    <property type="entry name" value="PEP_mutase"/>
    <property type="match status" value="1"/>
</dbReference>
<dbReference type="InterPro" id="IPR015813">
    <property type="entry name" value="Pyrv/PenolPyrv_kinase-like_dom"/>
</dbReference>
<dbReference type="CDD" id="cd00377">
    <property type="entry name" value="ICL_PEPM"/>
    <property type="match status" value="1"/>
</dbReference>
<protein>
    <recommendedName>
        <fullName evidence="2">phosphoenolpyruvate mutase</fullName>
        <ecNumber evidence="2">5.4.2.9</ecNumber>
    </recommendedName>
</protein>
<dbReference type="EC" id="5.4.2.9" evidence="2"/>
<dbReference type="Gene3D" id="3.20.20.60">
    <property type="entry name" value="Phosphoenolpyruvate-binding domains"/>
    <property type="match status" value="1"/>
</dbReference>
<dbReference type="PANTHER" id="PTHR42905">
    <property type="entry name" value="PHOSPHOENOLPYRUVATE CARBOXYLASE"/>
    <property type="match status" value="1"/>
</dbReference>
<accession>A0ABT1JD17</accession>
<keyword evidence="1" id="KW-0413">Isomerase</keyword>
<evidence type="ECO:0000313" key="4">
    <source>
        <dbReference type="EMBL" id="MCP2330169.1"/>
    </source>
</evidence>
<dbReference type="SUPFAM" id="SSF51621">
    <property type="entry name" value="Phosphoenolpyruvate/pyruvate domain"/>
    <property type="match status" value="1"/>
</dbReference>
<dbReference type="Proteomes" id="UP000791080">
    <property type="component" value="Unassembled WGS sequence"/>
</dbReference>
<dbReference type="NCBIfam" id="TIGR02320">
    <property type="entry name" value="PEP_mutase"/>
    <property type="match status" value="1"/>
</dbReference>
<name>A0ABT1JD17_ACTCY</name>
<organism evidence="4 5">
    <name type="scientific">Actinoalloteichus caeruleus DSM 43889</name>
    <dbReference type="NCBI Taxonomy" id="1120930"/>
    <lineage>
        <taxon>Bacteria</taxon>
        <taxon>Bacillati</taxon>
        <taxon>Actinomycetota</taxon>
        <taxon>Actinomycetes</taxon>
        <taxon>Pseudonocardiales</taxon>
        <taxon>Pseudonocardiaceae</taxon>
        <taxon>Actinoalloteichus</taxon>
        <taxon>Actinoalloteichus cyanogriseus</taxon>
    </lineage>
</organism>
<evidence type="ECO:0000256" key="1">
    <source>
        <dbReference type="ARBA" id="ARBA00023235"/>
    </source>
</evidence>